<dbReference type="KEGG" id="luo:HHL09_15775"/>
<organism evidence="1 2">
    <name type="scientific">Luteolibacter luteus</name>
    <dbReference type="NCBI Taxonomy" id="2728835"/>
    <lineage>
        <taxon>Bacteria</taxon>
        <taxon>Pseudomonadati</taxon>
        <taxon>Verrucomicrobiota</taxon>
        <taxon>Verrucomicrobiia</taxon>
        <taxon>Verrucomicrobiales</taxon>
        <taxon>Verrucomicrobiaceae</taxon>
        <taxon>Luteolibacter</taxon>
    </lineage>
</organism>
<dbReference type="AlphaFoldDB" id="A0A858RJZ5"/>
<gene>
    <name evidence="1" type="ORF">HHL09_15775</name>
</gene>
<reference evidence="1 2" key="1">
    <citation type="submission" date="2020-04" db="EMBL/GenBank/DDBJ databases">
        <title>Luteolibacter sp. G-1-1-1 isolated from soil.</title>
        <authorList>
            <person name="Dahal R.H."/>
        </authorList>
    </citation>
    <scope>NUCLEOTIDE SEQUENCE [LARGE SCALE GENOMIC DNA]</scope>
    <source>
        <strain evidence="1 2">G-1-1-1</strain>
    </source>
</reference>
<protein>
    <submittedName>
        <fullName evidence="1">Uncharacterized protein</fullName>
    </submittedName>
</protein>
<name>A0A858RJZ5_9BACT</name>
<sequence length="47" mass="5648">MSNDFEQLWRTVLGGRRHGKYFVHGPDHWRRVERHGLLEAANLEGYR</sequence>
<evidence type="ECO:0000313" key="2">
    <source>
        <dbReference type="Proteomes" id="UP000501812"/>
    </source>
</evidence>
<proteinExistence type="predicted"/>
<evidence type="ECO:0000313" key="1">
    <source>
        <dbReference type="EMBL" id="QJE97182.1"/>
    </source>
</evidence>
<dbReference type="EMBL" id="CP051774">
    <property type="protein sequence ID" value="QJE97182.1"/>
    <property type="molecule type" value="Genomic_DNA"/>
</dbReference>
<keyword evidence="2" id="KW-1185">Reference proteome</keyword>
<dbReference type="RefSeq" id="WP_169455582.1">
    <property type="nucleotide sequence ID" value="NZ_CP051774.1"/>
</dbReference>
<accession>A0A858RJZ5</accession>
<dbReference type="Proteomes" id="UP000501812">
    <property type="component" value="Chromosome"/>
</dbReference>